<dbReference type="EMBL" id="JAWDJW010006368">
    <property type="protein sequence ID" value="KAK3065066.1"/>
    <property type="molecule type" value="Genomic_DNA"/>
</dbReference>
<proteinExistence type="predicted"/>
<reference evidence="1" key="1">
    <citation type="submission" date="2024-09" db="EMBL/GenBank/DDBJ databases">
        <title>Black Yeasts Isolated from many extreme environments.</title>
        <authorList>
            <person name="Coleine C."/>
            <person name="Stajich J.E."/>
            <person name="Selbmann L."/>
        </authorList>
    </citation>
    <scope>NUCLEOTIDE SEQUENCE</scope>
    <source>
        <strain evidence="1">CCFEE 5737</strain>
    </source>
</reference>
<protein>
    <submittedName>
        <fullName evidence="1">Uncharacterized protein</fullName>
    </submittedName>
</protein>
<keyword evidence="2" id="KW-1185">Reference proteome</keyword>
<dbReference type="Proteomes" id="UP001186974">
    <property type="component" value="Unassembled WGS sequence"/>
</dbReference>
<comment type="caution">
    <text evidence="1">The sequence shown here is derived from an EMBL/GenBank/DDBJ whole genome shotgun (WGS) entry which is preliminary data.</text>
</comment>
<name>A0ACC3DC47_9PEZI</name>
<organism evidence="1 2">
    <name type="scientific">Coniosporium uncinatum</name>
    <dbReference type="NCBI Taxonomy" id="93489"/>
    <lineage>
        <taxon>Eukaryota</taxon>
        <taxon>Fungi</taxon>
        <taxon>Dikarya</taxon>
        <taxon>Ascomycota</taxon>
        <taxon>Pezizomycotina</taxon>
        <taxon>Dothideomycetes</taxon>
        <taxon>Dothideomycetes incertae sedis</taxon>
        <taxon>Coniosporium</taxon>
    </lineage>
</organism>
<evidence type="ECO:0000313" key="2">
    <source>
        <dbReference type="Proteomes" id="UP001186974"/>
    </source>
</evidence>
<sequence>MSSHSDLQHEKTGTEHHDGNALGRQMTLQLSPDQYEKLFFQPTPARGDLAKRLGNPTFLGVMGFLIPFTTTVLCLLDFRGASVNSLTGISGTYYFLGGIAMNLAGIAKAFPFVVFVIYGCHWCNLAYMSDAAHGIVASYGTAADPAAGATAITYVAGQGMYNVVMTLISFVFCIAGLRSNIPFAIALFCLIFLFAFLAAADFAIPSATTPADLAHIGLLIKIAGGFGLVTAIMGWYLAIELSCASTGIPFPLPSFDLSSKLFTNTKAAAMEKGTTEVV</sequence>
<accession>A0ACC3DC47</accession>
<evidence type="ECO:0000313" key="1">
    <source>
        <dbReference type="EMBL" id="KAK3065066.1"/>
    </source>
</evidence>
<gene>
    <name evidence="1" type="ORF">LTS18_011756</name>
</gene>